<evidence type="ECO:0000313" key="5">
    <source>
        <dbReference type="EMBL" id="KAK4325281.1"/>
    </source>
</evidence>
<evidence type="ECO:0000259" key="4">
    <source>
        <dbReference type="PROSITE" id="PS50923"/>
    </source>
</evidence>
<comment type="caution">
    <text evidence="5">The sequence shown here is derived from an EMBL/GenBank/DDBJ whole genome shotgun (WGS) entry which is preliminary data.</text>
</comment>
<comment type="caution">
    <text evidence="2">Lacks conserved residue(s) required for the propagation of feature annotation.</text>
</comment>
<dbReference type="SMART" id="SM00032">
    <property type="entry name" value="CCP"/>
    <property type="match status" value="2"/>
</dbReference>
<feature type="compositionally biased region" description="Polar residues" evidence="3">
    <location>
        <begin position="255"/>
        <end position="324"/>
    </location>
</feature>
<evidence type="ECO:0000256" key="3">
    <source>
        <dbReference type="SAM" id="MobiDB-lite"/>
    </source>
</evidence>
<feature type="region of interest" description="Disordered" evidence="3">
    <location>
        <begin position="1"/>
        <end position="70"/>
    </location>
</feature>
<sequence>MDSVYRVMTSPPVHTVTNLDGPTRHQQRREADKEGCRAPTEVPGGHYKCHTPVATPANIPIPKDDPQATRDTRHTNINMVNSISYPEGTVCKLECEKGWTVLVSQRGRHQLTCTPGAHWDHRPPLCYRKVAPALSRGECEDLTIARSHSLLSYMPLPMFTTASGVAARVTCLLEVESGGRNIRTCTAQDPELETTSTCTYTITVPDEYRDPDVIFLSDPSVGVGVKPYYNQPTTAQPYQPTTAQPFHPTTAQSFHPTTAQPYHPTTAQSFHPTTAQSNHPTTAQSFHPTTAQPYNPTTAQPYHPTTAQPYPNLTKHQTTSTQNRDLPLHELDNEYVDEAGYNYDVFDGDYGGGDIDIYEEFGL</sequence>
<proteinExistence type="predicted"/>
<organism evidence="5 6">
    <name type="scientific">Petrolisthes manimaculis</name>
    <dbReference type="NCBI Taxonomy" id="1843537"/>
    <lineage>
        <taxon>Eukaryota</taxon>
        <taxon>Metazoa</taxon>
        <taxon>Ecdysozoa</taxon>
        <taxon>Arthropoda</taxon>
        <taxon>Crustacea</taxon>
        <taxon>Multicrustacea</taxon>
        <taxon>Malacostraca</taxon>
        <taxon>Eumalacostraca</taxon>
        <taxon>Eucarida</taxon>
        <taxon>Decapoda</taxon>
        <taxon>Pleocyemata</taxon>
        <taxon>Anomura</taxon>
        <taxon>Galatheoidea</taxon>
        <taxon>Porcellanidae</taxon>
        <taxon>Petrolisthes</taxon>
    </lineage>
</organism>
<name>A0AAE1ULU4_9EUCA</name>
<reference evidence="5" key="1">
    <citation type="submission" date="2023-11" db="EMBL/GenBank/DDBJ databases">
        <title>Genome assemblies of two species of porcelain crab, Petrolisthes cinctipes and Petrolisthes manimaculis (Anomura: Porcellanidae).</title>
        <authorList>
            <person name="Angst P."/>
        </authorList>
    </citation>
    <scope>NUCLEOTIDE SEQUENCE</scope>
    <source>
        <strain evidence="5">PB745_02</strain>
        <tissue evidence="5">Gill</tissue>
    </source>
</reference>
<accession>A0AAE1ULU4</accession>
<dbReference type="Gene3D" id="2.10.70.10">
    <property type="entry name" value="Complement Module, domain 1"/>
    <property type="match status" value="1"/>
</dbReference>
<feature type="domain" description="Sushi" evidence="4">
    <location>
        <begin position="47"/>
        <end position="128"/>
    </location>
</feature>
<dbReference type="AlphaFoldDB" id="A0AAE1ULU4"/>
<dbReference type="SUPFAM" id="SSF57535">
    <property type="entry name" value="Complement control module/SCR domain"/>
    <property type="match status" value="1"/>
</dbReference>
<gene>
    <name evidence="5" type="ORF">Pmani_004142</name>
</gene>
<dbReference type="Proteomes" id="UP001292094">
    <property type="component" value="Unassembled WGS sequence"/>
</dbReference>
<dbReference type="CDD" id="cd00033">
    <property type="entry name" value="CCP"/>
    <property type="match status" value="1"/>
</dbReference>
<evidence type="ECO:0000256" key="1">
    <source>
        <dbReference type="ARBA" id="ARBA00023157"/>
    </source>
</evidence>
<evidence type="ECO:0000313" key="6">
    <source>
        <dbReference type="Proteomes" id="UP001292094"/>
    </source>
</evidence>
<dbReference type="InterPro" id="IPR000436">
    <property type="entry name" value="Sushi_SCR_CCP_dom"/>
</dbReference>
<feature type="region of interest" description="Disordered" evidence="3">
    <location>
        <begin position="255"/>
        <end position="326"/>
    </location>
</feature>
<keyword evidence="2" id="KW-0768">Sushi</keyword>
<keyword evidence="6" id="KW-1185">Reference proteome</keyword>
<evidence type="ECO:0000256" key="2">
    <source>
        <dbReference type="PROSITE-ProRule" id="PRU00302"/>
    </source>
</evidence>
<keyword evidence="1" id="KW-1015">Disulfide bond</keyword>
<dbReference type="PROSITE" id="PS50923">
    <property type="entry name" value="SUSHI"/>
    <property type="match status" value="1"/>
</dbReference>
<dbReference type="InterPro" id="IPR035976">
    <property type="entry name" value="Sushi/SCR/CCP_sf"/>
</dbReference>
<dbReference type="EMBL" id="JAWZYT010000290">
    <property type="protein sequence ID" value="KAK4325281.1"/>
    <property type="molecule type" value="Genomic_DNA"/>
</dbReference>
<protein>
    <recommendedName>
        <fullName evidence="4">Sushi domain-containing protein</fullName>
    </recommendedName>
</protein>